<name>A0A401GRY1_9APHY</name>
<dbReference type="STRING" id="139825.A0A401GRY1"/>
<proteinExistence type="predicted"/>
<feature type="domain" description="CRAL-TRIO" evidence="2">
    <location>
        <begin position="85"/>
        <end position="258"/>
    </location>
</feature>
<feature type="region of interest" description="Disordered" evidence="1">
    <location>
        <begin position="287"/>
        <end position="401"/>
    </location>
</feature>
<dbReference type="PROSITE" id="PS50191">
    <property type="entry name" value="CRAL_TRIO"/>
    <property type="match status" value="1"/>
</dbReference>
<dbReference type="InterPro" id="IPR051026">
    <property type="entry name" value="PI/PC_transfer"/>
</dbReference>
<organism evidence="3 4">
    <name type="scientific">Sparassis crispa</name>
    <dbReference type="NCBI Taxonomy" id="139825"/>
    <lineage>
        <taxon>Eukaryota</taxon>
        <taxon>Fungi</taxon>
        <taxon>Dikarya</taxon>
        <taxon>Basidiomycota</taxon>
        <taxon>Agaricomycotina</taxon>
        <taxon>Agaricomycetes</taxon>
        <taxon>Polyporales</taxon>
        <taxon>Sparassidaceae</taxon>
        <taxon>Sparassis</taxon>
    </lineage>
</organism>
<comment type="caution">
    <text evidence="3">The sequence shown here is derived from an EMBL/GenBank/DDBJ whole genome shotgun (WGS) entry which is preliminary data.</text>
</comment>
<dbReference type="Pfam" id="PF03765">
    <property type="entry name" value="CRAL_TRIO_N"/>
    <property type="match status" value="1"/>
</dbReference>
<dbReference type="InParanoid" id="A0A401GRY1"/>
<dbReference type="Gene3D" id="3.40.525.10">
    <property type="entry name" value="CRAL-TRIO lipid binding domain"/>
    <property type="match status" value="1"/>
</dbReference>
<evidence type="ECO:0000256" key="1">
    <source>
        <dbReference type="SAM" id="MobiDB-lite"/>
    </source>
</evidence>
<evidence type="ECO:0000259" key="2">
    <source>
        <dbReference type="PROSITE" id="PS50191"/>
    </source>
</evidence>
<dbReference type="PANTHER" id="PTHR45657:SF1">
    <property type="entry name" value="CRAL-TRIO DOMAIN-CONTAINING PROTEIN YKL091C-RELATED"/>
    <property type="match status" value="1"/>
</dbReference>
<dbReference type="InterPro" id="IPR001251">
    <property type="entry name" value="CRAL-TRIO_dom"/>
</dbReference>
<dbReference type="PANTHER" id="PTHR45657">
    <property type="entry name" value="CRAL-TRIO DOMAIN-CONTAINING PROTEIN YKL091C-RELATED"/>
    <property type="match status" value="1"/>
</dbReference>
<dbReference type="InterPro" id="IPR036273">
    <property type="entry name" value="CRAL/TRIO_N_dom_sf"/>
</dbReference>
<sequence length="401" mass="44825">MAAGADDRDAILQLFREQLTEQDLLRNGDTIGTDDNTLSRFLRARKYDLEQATTMWRNCQNWRNTVEGIGIDELYRQIDPFDYPERDEVFKCWPLWFHKTDKKGRPVNIHHFGGINMPELYRHISPQGFWKTIVVNADALTREVLPASTKAAGRNIDGTFVIVDLKGFGISQFWQMKNLAHDSFQMSQDYFPETMAQLAIVNAPTSFTTIWAFIKPWLAKETVAKVDILGSDYESVLLAQIDAENLPESLGGTCTCVEAGGCSKSNAGPWTDGRRERRERWLRGEGELVEGMELAPASQPEKAEDRGLSDAYGKESEVMDAEGDVERSIAEPAADTDLEAEESTPSSSSMPSTPDDGEETSGRLRDLTLDGAGEVRRKKSPEESIAEVYSELPETELKNAA</sequence>
<keyword evidence="4" id="KW-1185">Reference proteome</keyword>
<dbReference type="CDD" id="cd00170">
    <property type="entry name" value="SEC14"/>
    <property type="match status" value="1"/>
</dbReference>
<dbReference type="Pfam" id="PF00650">
    <property type="entry name" value="CRAL_TRIO"/>
    <property type="match status" value="1"/>
</dbReference>
<feature type="compositionally biased region" description="Basic and acidic residues" evidence="1">
    <location>
        <begin position="301"/>
        <end position="317"/>
    </location>
</feature>
<dbReference type="Proteomes" id="UP000287166">
    <property type="component" value="Unassembled WGS sequence"/>
</dbReference>
<accession>A0A401GRY1</accession>
<dbReference type="SMART" id="SM00516">
    <property type="entry name" value="SEC14"/>
    <property type="match status" value="1"/>
</dbReference>
<evidence type="ECO:0000313" key="3">
    <source>
        <dbReference type="EMBL" id="GBE84910.1"/>
    </source>
</evidence>
<dbReference type="AlphaFoldDB" id="A0A401GRY1"/>
<reference evidence="3 4" key="1">
    <citation type="journal article" date="2018" name="Sci. Rep.">
        <title>Genome sequence of the cauliflower mushroom Sparassis crispa (Hanabiratake) and its association with beneficial usage.</title>
        <authorList>
            <person name="Kiyama R."/>
            <person name="Furutani Y."/>
            <person name="Kawaguchi K."/>
            <person name="Nakanishi T."/>
        </authorList>
    </citation>
    <scope>NUCLEOTIDE SEQUENCE [LARGE SCALE GENOMIC DNA]</scope>
</reference>
<dbReference type="EMBL" id="BFAD01000007">
    <property type="protein sequence ID" value="GBE84910.1"/>
    <property type="molecule type" value="Genomic_DNA"/>
</dbReference>
<evidence type="ECO:0000313" key="4">
    <source>
        <dbReference type="Proteomes" id="UP000287166"/>
    </source>
</evidence>
<dbReference type="SUPFAM" id="SSF46938">
    <property type="entry name" value="CRAL/TRIO N-terminal domain"/>
    <property type="match status" value="1"/>
</dbReference>
<protein>
    <submittedName>
        <fullName evidence="3">Sec14 cytosolic factor</fullName>
    </submittedName>
</protein>
<dbReference type="InterPro" id="IPR011074">
    <property type="entry name" value="CRAL/TRIO_N_dom"/>
</dbReference>
<dbReference type="Gene3D" id="1.10.8.20">
    <property type="entry name" value="N-terminal domain of phosphatidylinositol transfer protein sec14p"/>
    <property type="match status" value="1"/>
</dbReference>
<dbReference type="InterPro" id="IPR036865">
    <property type="entry name" value="CRAL-TRIO_dom_sf"/>
</dbReference>
<dbReference type="SMART" id="SM01100">
    <property type="entry name" value="CRAL_TRIO_N"/>
    <property type="match status" value="1"/>
</dbReference>
<dbReference type="OrthoDB" id="1434354at2759"/>
<dbReference type="RefSeq" id="XP_027615823.1">
    <property type="nucleotide sequence ID" value="XM_027760022.1"/>
</dbReference>
<feature type="compositionally biased region" description="Low complexity" evidence="1">
    <location>
        <begin position="343"/>
        <end position="354"/>
    </location>
</feature>
<dbReference type="GeneID" id="38781827"/>
<dbReference type="SUPFAM" id="SSF52087">
    <property type="entry name" value="CRAL/TRIO domain"/>
    <property type="match status" value="1"/>
</dbReference>
<gene>
    <name evidence="3" type="ORF">SCP_0700910</name>
</gene>